<reference evidence="2 3" key="1">
    <citation type="submission" date="2024-04" db="EMBL/GenBank/DDBJ databases">
        <title>Novel species of the genus Ideonella isolated from streams.</title>
        <authorList>
            <person name="Lu H."/>
        </authorList>
    </citation>
    <scope>NUCLEOTIDE SEQUENCE [LARGE SCALE GENOMIC DNA]</scope>
    <source>
        <strain evidence="2 3">BYS139W</strain>
    </source>
</reference>
<evidence type="ECO:0000313" key="3">
    <source>
        <dbReference type="Proteomes" id="UP001368500"/>
    </source>
</evidence>
<dbReference type="EMBL" id="JBBUTF010000007">
    <property type="protein sequence ID" value="MEK8026266.1"/>
    <property type="molecule type" value="Genomic_DNA"/>
</dbReference>
<dbReference type="RefSeq" id="WP_341374043.1">
    <property type="nucleotide sequence ID" value="NZ_JBBUTF010000007.1"/>
</dbReference>
<comment type="caution">
    <text evidence="2">The sequence shown here is derived from an EMBL/GenBank/DDBJ whole genome shotgun (WGS) entry which is preliminary data.</text>
</comment>
<evidence type="ECO:0008006" key="4">
    <source>
        <dbReference type="Google" id="ProtNLM"/>
    </source>
</evidence>
<proteinExistence type="predicted"/>
<evidence type="ECO:0000313" key="2">
    <source>
        <dbReference type="EMBL" id="MEK8026266.1"/>
    </source>
</evidence>
<feature type="region of interest" description="Disordered" evidence="1">
    <location>
        <begin position="155"/>
        <end position="228"/>
    </location>
</feature>
<sequence length="228" mass="25440">MNDDGSTRVGARTTTVHLTARRPAAPGGLAARLTQWLRQALARLRGRPRGSDELTTQLPPTRGHALRDAHRLLRRRLRQHPALRTMLPHLAVIERKLARRGSRALRDLPLPVLQRGLQQLAMLQREDEPPLETLQLRVLRLRLIEAIETRQRHGEPLVLPPRPHLHLAGDPSSAWDDGSADDEHASSDLDTAAFEDPDARRPRAPAHPSHASMADGDPAERPIGRLRA</sequence>
<dbReference type="Proteomes" id="UP001368500">
    <property type="component" value="Unassembled WGS sequence"/>
</dbReference>
<organism evidence="2 3">
    <name type="scientific">Pseudaquabacterium rugosum</name>
    <dbReference type="NCBI Taxonomy" id="2984194"/>
    <lineage>
        <taxon>Bacteria</taxon>
        <taxon>Pseudomonadati</taxon>
        <taxon>Pseudomonadota</taxon>
        <taxon>Betaproteobacteria</taxon>
        <taxon>Burkholderiales</taxon>
        <taxon>Sphaerotilaceae</taxon>
        <taxon>Pseudaquabacterium</taxon>
    </lineage>
</organism>
<accession>A0ABU9B9H4</accession>
<name>A0ABU9B9H4_9BURK</name>
<evidence type="ECO:0000256" key="1">
    <source>
        <dbReference type="SAM" id="MobiDB-lite"/>
    </source>
</evidence>
<protein>
    <recommendedName>
        <fullName evidence="4">CHAD domain-containing protein</fullName>
    </recommendedName>
</protein>
<feature type="compositionally biased region" description="Basic and acidic residues" evidence="1">
    <location>
        <begin position="218"/>
        <end position="228"/>
    </location>
</feature>
<gene>
    <name evidence="2" type="ORF">AACH11_09880</name>
</gene>
<keyword evidence="3" id="KW-1185">Reference proteome</keyword>